<dbReference type="GO" id="GO:0003964">
    <property type="term" value="F:RNA-directed DNA polymerase activity"/>
    <property type="evidence" value="ECO:0007669"/>
    <property type="project" value="UniProtKB-KW"/>
</dbReference>
<proteinExistence type="predicted"/>
<dbReference type="InterPro" id="IPR043502">
    <property type="entry name" value="DNA/RNA_pol_sf"/>
</dbReference>
<dbReference type="EMBL" id="JAJEQQ010000001">
    <property type="protein sequence ID" value="MCC2226316.1"/>
    <property type="molecule type" value="Genomic_DNA"/>
</dbReference>
<organism evidence="2 3">
    <name type="scientific">Blautia fusiformis</name>
    <dbReference type="NCBI Taxonomy" id="2881264"/>
    <lineage>
        <taxon>Bacteria</taxon>
        <taxon>Bacillati</taxon>
        <taxon>Bacillota</taxon>
        <taxon>Clostridia</taxon>
        <taxon>Lachnospirales</taxon>
        <taxon>Lachnospiraceae</taxon>
        <taxon>Blautia</taxon>
    </lineage>
</organism>
<dbReference type="InterPro" id="IPR043128">
    <property type="entry name" value="Rev_trsase/Diguanyl_cyclase"/>
</dbReference>
<dbReference type="InterPro" id="IPR051083">
    <property type="entry name" value="GrpII_Intron_Splice-Mob/Def"/>
</dbReference>
<keyword evidence="3" id="KW-1185">Reference proteome</keyword>
<dbReference type="InterPro" id="IPR000477">
    <property type="entry name" value="RT_dom"/>
</dbReference>
<dbReference type="PANTHER" id="PTHR34047:SF8">
    <property type="entry name" value="PROTEIN YKFC"/>
    <property type="match status" value="1"/>
</dbReference>
<accession>A0AAW4VYZ3</accession>
<dbReference type="CDD" id="cd01646">
    <property type="entry name" value="RT_Bac_retron_I"/>
    <property type="match status" value="1"/>
</dbReference>
<protein>
    <submittedName>
        <fullName evidence="2">RNA-directed DNA polymerase</fullName>
    </submittedName>
</protein>
<dbReference type="Proteomes" id="UP001198612">
    <property type="component" value="Unassembled WGS sequence"/>
</dbReference>
<dbReference type="PANTHER" id="PTHR34047">
    <property type="entry name" value="NUCLEAR INTRON MATURASE 1, MITOCHONDRIAL-RELATED"/>
    <property type="match status" value="1"/>
</dbReference>
<keyword evidence="2" id="KW-0808">Transferase</keyword>
<comment type="caution">
    <text evidence="2">The sequence shown here is derived from an EMBL/GenBank/DDBJ whole genome shotgun (WGS) entry which is preliminary data.</text>
</comment>
<dbReference type="AlphaFoldDB" id="A0AAW4VYZ3"/>
<evidence type="ECO:0000259" key="1">
    <source>
        <dbReference type="PROSITE" id="PS50878"/>
    </source>
</evidence>
<name>A0AAW4VYZ3_9FIRM</name>
<dbReference type="Gene3D" id="3.30.70.270">
    <property type="match status" value="1"/>
</dbReference>
<dbReference type="PROSITE" id="PS50878">
    <property type="entry name" value="RT_POL"/>
    <property type="match status" value="1"/>
</dbReference>
<dbReference type="Pfam" id="PF00078">
    <property type="entry name" value="RVT_1"/>
    <property type="match status" value="1"/>
</dbReference>
<gene>
    <name evidence="2" type="ORF">LKD40_00565</name>
</gene>
<evidence type="ECO:0000313" key="2">
    <source>
        <dbReference type="EMBL" id="MCC2226316.1"/>
    </source>
</evidence>
<keyword evidence="2" id="KW-0695">RNA-directed DNA polymerase</keyword>
<reference evidence="2 3" key="1">
    <citation type="submission" date="2021-10" db="EMBL/GenBank/DDBJ databases">
        <title>Anaerobic single-cell dispensing facilitates the cultivation of human gut bacteria.</title>
        <authorList>
            <person name="Afrizal A."/>
        </authorList>
    </citation>
    <scope>NUCLEOTIDE SEQUENCE [LARGE SCALE GENOMIC DNA]</scope>
    <source>
        <strain evidence="2 3">CLA-AA-H217</strain>
    </source>
</reference>
<dbReference type="SUPFAM" id="SSF56672">
    <property type="entry name" value="DNA/RNA polymerases"/>
    <property type="match status" value="1"/>
</dbReference>
<sequence length="406" mass="48170">MKIKNVFDLIFSMENLYGALEDASDQRRYNKDVMLFNFNAWDNLKEIRDSVYDGTYTIDKYYIFYVYEPKKRMIMSIKFKHRVVQWAIYRVINPMLIKGYIKDSYGCIPERGPLTAMFRLKYWLEQVNRKDEQWYYLKLDISKYFYRISHRILKKILAKKIKDQRLLKLLESIIDCKHTPFGLPPGRSPGEVPLEERLFDVGMPIGNLLSQVFANVYLDALDQFCKRELQIHCYVRYMDDVIILSSSKAQLQEWKVRIASFLETELKLQLNNKTCIRPINQGIEFVGYRVWPDKVVLRKKTTLHIKRVLKAKKEAYRVKEISFKQATDTLQSYLGMMKYCDCDALKEKILDDFVLTHADMKQIYEEGGDQDENHYRRGDGWSVEDYPVTDEAHRPTGTCVAAVWNY</sequence>
<dbReference type="RefSeq" id="WP_227588312.1">
    <property type="nucleotide sequence ID" value="NZ_JAJEQQ010000001.1"/>
</dbReference>
<feature type="domain" description="Reverse transcriptase" evidence="1">
    <location>
        <begin position="1"/>
        <end position="290"/>
    </location>
</feature>
<evidence type="ECO:0000313" key="3">
    <source>
        <dbReference type="Proteomes" id="UP001198612"/>
    </source>
</evidence>
<keyword evidence="2" id="KW-0548">Nucleotidyltransferase</keyword>